<feature type="transmembrane region" description="Helical" evidence="5">
    <location>
        <begin position="131"/>
        <end position="148"/>
    </location>
</feature>
<dbReference type="Proteomes" id="UP001265550">
    <property type="component" value="Unassembled WGS sequence"/>
</dbReference>
<dbReference type="SMART" id="SM00387">
    <property type="entry name" value="HATPase_c"/>
    <property type="match status" value="1"/>
</dbReference>
<feature type="domain" description="Response regulatory" evidence="7">
    <location>
        <begin position="583"/>
        <end position="701"/>
    </location>
</feature>
<dbReference type="PROSITE" id="PS50110">
    <property type="entry name" value="RESPONSE_REGULATORY"/>
    <property type="match status" value="2"/>
</dbReference>
<dbReference type="RefSeq" id="WP_204732427.1">
    <property type="nucleotide sequence ID" value="NZ_JAVDWE010000003.1"/>
</dbReference>
<keyword evidence="9" id="KW-1185">Reference proteome</keyword>
<dbReference type="Gene3D" id="3.40.50.2300">
    <property type="match status" value="2"/>
</dbReference>
<dbReference type="SUPFAM" id="SSF52172">
    <property type="entry name" value="CheY-like"/>
    <property type="match status" value="2"/>
</dbReference>
<keyword evidence="5" id="KW-0472">Membrane</keyword>
<evidence type="ECO:0000256" key="1">
    <source>
        <dbReference type="ARBA" id="ARBA00000085"/>
    </source>
</evidence>
<feature type="modified residue" description="4-aspartylphosphate" evidence="4">
    <location>
        <position position="495"/>
    </location>
</feature>
<dbReference type="PROSITE" id="PS50109">
    <property type="entry name" value="HIS_KIN"/>
    <property type="match status" value="1"/>
</dbReference>
<name>A0ABU1V8Q1_9BURK</name>
<comment type="caution">
    <text evidence="8">The sequence shown here is derived from an EMBL/GenBank/DDBJ whole genome shotgun (WGS) entry which is preliminary data.</text>
</comment>
<evidence type="ECO:0000256" key="5">
    <source>
        <dbReference type="SAM" id="Phobius"/>
    </source>
</evidence>
<comment type="catalytic activity">
    <reaction evidence="1">
        <text>ATP + protein L-histidine = ADP + protein N-phospho-L-histidine.</text>
        <dbReference type="EC" id="2.7.13.3"/>
    </reaction>
</comment>
<reference evidence="8 9" key="1">
    <citation type="submission" date="2023-07" db="EMBL/GenBank/DDBJ databases">
        <title>Sorghum-associated microbial communities from plants grown in Nebraska, USA.</title>
        <authorList>
            <person name="Schachtman D."/>
        </authorList>
    </citation>
    <scope>NUCLEOTIDE SEQUENCE [LARGE SCALE GENOMIC DNA]</scope>
    <source>
        <strain evidence="8 9">BE240</strain>
    </source>
</reference>
<evidence type="ECO:0000313" key="8">
    <source>
        <dbReference type="EMBL" id="MDR7093698.1"/>
    </source>
</evidence>
<feature type="transmembrane region" description="Helical" evidence="5">
    <location>
        <begin position="53"/>
        <end position="72"/>
    </location>
</feature>
<feature type="transmembrane region" description="Helical" evidence="5">
    <location>
        <begin position="154"/>
        <end position="177"/>
    </location>
</feature>
<dbReference type="SUPFAM" id="SSF55874">
    <property type="entry name" value="ATPase domain of HSP90 chaperone/DNA topoisomerase II/histidine kinase"/>
    <property type="match status" value="1"/>
</dbReference>
<feature type="transmembrane region" description="Helical" evidence="5">
    <location>
        <begin position="79"/>
        <end position="101"/>
    </location>
</feature>
<evidence type="ECO:0000256" key="2">
    <source>
        <dbReference type="ARBA" id="ARBA00012438"/>
    </source>
</evidence>
<evidence type="ECO:0000259" key="7">
    <source>
        <dbReference type="PROSITE" id="PS50110"/>
    </source>
</evidence>
<feature type="modified residue" description="4-aspartylphosphate" evidence="4">
    <location>
        <position position="633"/>
    </location>
</feature>
<dbReference type="InterPro" id="IPR036890">
    <property type="entry name" value="HATPase_C_sf"/>
</dbReference>
<organism evidence="8 9">
    <name type="scientific">Hydrogenophaga laconesensis</name>
    <dbReference type="NCBI Taxonomy" id="1805971"/>
    <lineage>
        <taxon>Bacteria</taxon>
        <taxon>Pseudomonadati</taxon>
        <taxon>Pseudomonadota</taxon>
        <taxon>Betaproteobacteria</taxon>
        <taxon>Burkholderiales</taxon>
        <taxon>Comamonadaceae</taxon>
        <taxon>Hydrogenophaga</taxon>
    </lineage>
</organism>
<dbReference type="InterPro" id="IPR003594">
    <property type="entry name" value="HATPase_dom"/>
</dbReference>
<feature type="domain" description="Histidine kinase" evidence="6">
    <location>
        <begin position="196"/>
        <end position="418"/>
    </location>
</feature>
<dbReference type="PRINTS" id="PR00344">
    <property type="entry name" value="BCTRLSENSOR"/>
</dbReference>
<evidence type="ECO:0000259" key="6">
    <source>
        <dbReference type="PROSITE" id="PS50109"/>
    </source>
</evidence>
<dbReference type="Pfam" id="PF02518">
    <property type="entry name" value="HATPase_c"/>
    <property type="match status" value="1"/>
</dbReference>
<dbReference type="InterPro" id="IPR011006">
    <property type="entry name" value="CheY-like_superfamily"/>
</dbReference>
<proteinExistence type="predicted"/>
<evidence type="ECO:0000256" key="3">
    <source>
        <dbReference type="ARBA" id="ARBA00022553"/>
    </source>
</evidence>
<dbReference type="Gene3D" id="3.30.565.10">
    <property type="entry name" value="Histidine kinase-like ATPase, C-terminal domain"/>
    <property type="match status" value="1"/>
</dbReference>
<sequence>MNHTIASFFARYRLHHDMNRSFLEWVGVVGCIAFPAFYLLRFTGAVPPRYDDIGMRLVATGLCLFLALRRWWPAPIKPYYLAYSYVVVCYCLSFLLSFTAMRNGGEVFSIVNMMVGAFLTILLADWRNAICMLLLGYGLSLTAFQMMAPEAQSSLNILVWMPACLLVVVAGALSHYVQKQSEVRRMRQIYSGIAGSIAHEMGGPMQKIQQVLDTLERDLFRAGHMRSHPVSPVEQTMAMARVLQEGRNAVRLGLQSISVTLQQLNTRALDSSGFASLSAATCAERAVHEFAYENEVQRERTRFEEVADFTFKGDETVLTLILFNLLKNALYHLPSHPGARVTVTVDARHIRVRDTGPGIASGRMANLFEDFQTSGKAEGTGLGLSFCRRAMRALGGEITCASRLGEFTEFTLSFPEVSRADAAAQDEAVIKRANTLLRGCRVLVVDNDLLQRRAACANLMALGGTSCVDEASDGVQALEMLAWASLVPYDLVVTDLEMAMPDGHGLVRRMRSGAVPRHEHVPVLARSADADTGTRAKAREAGMDGFLRKSGGVPELARAIVNLLKDQPVRGAAIDLAPFAGQTALLAEDNDMNRSIVKGYLEELGISVMEARQGFDVLRCVKAGARPAVIVMDLEMPGLGGIETTRQLRQLGEMAQGMPVIALTSHASNDARVAARAAGMDGFLSKPVHVRALRQELSRVLMPCAVVDGRVVQAPQPTQVDESLLDLGRIRHLRKMDIMASLLPEGLAKARRIVQALEEAFLLDDLRGARLALHALMGLNGEMGGHAVYEAARRHSLAVEHGAWPSEAGWLERLKALMVESERALLVSYGLGDVQL</sequence>
<dbReference type="EMBL" id="JAVDWE010000003">
    <property type="protein sequence ID" value="MDR7093698.1"/>
    <property type="molecule type" value="Genomic_DNA"/>
</dbReference>
<evidence type="ECO:0000313" key="9">
    <source>
        <dbReference type="Proteomes" id="UP001265550"/>
    </source>
</evidence>
<dbReference type="PANTHER" id="PTHR43719:SF28">
    <property type="entry name" value="PEROXIDE STRESS-ACTIVATED HISTIDINE KINASE MAK1-RELATED"/>
    <property type="match status" value="1"/>
</dbReference>
<keyword evidence="3 4" id="KW-0597">Phosphoprotein</keyword>
<dbReference type="InterPro" id="IPR004358">
    <property type="entry name" value="Sig_transdc_His_kin-like_C"/>
</dbReference>
<dbReference type="InterPro" id="IPR005467">
    <property type="entry name" value="His_kinase_dom"/>
</dbReference>
<keyword evidence="5" id="KW-0812">Transmembrane</keyword>
<feature type="domain" description="Response regulatory" evidence="7">
    <location>
        <begin position="441"/>
        <end position="564"/>
    </location>
</feature>
<dbReference type="InterPro" id="IPR050956">
    <property type="entry name" value="2C_system_His_kinase"/>
</dbReference>
<accession>A0ABU1V8Q1</accession>
<dbReference type="InterPro" id="IPR036641">
    <property type="entry name" value="HPT_dom_sf"/>
</dbReference>
<keyword evidence="5" id="KW-1133">Transmembrane helix</keyword>
<dbReference type="InterPro" id="IPR001789">
    <property type="entry name" value="Sig_transdc_resp-reg_receiver"/>
</dbReference>
<dbReference type="Pfam" id="PF00072">
    <property type="entry name" value="Response_reg"/>
    <property type="match status" value="2"/>
</dbReference>
<dbReference type="CDD" id="cd17546">
    <property type="entry name" value="REC_hyHK_CKI1_RcsC-like"/>
    <property type="match status" value="2"/>
</dbReference>
<feature type="transmembrane region" description="Helical" evidence="5">
    <location>
        <begin position="21"/>
        <end position="41"/>
    </location>
</feature>
<dbReference type="SUPFAM" id="SSF47226">
    <property type="entry name" value="Histidine-containing phosphotransfer domain, HPT domain"/>
    <property type="match status" value="1"/>
</dbReference>
<dbReference type="SMART" id="SM00448">
    <property type="entry name" value="REC"/>
    <property type="match status" value="2"/>
</dbReference>
<gene>
    <name evidence="8" type="ORF">J2X09_001430</name>
</gene>
<dbReference type="PANTHER" id="PTHR43719">
    <property type="entry name" value="TWO-COMPONENT HISTIDINE KINASE"/>
    <property type="match status" value="1"/>
</dbReference>
<evidence type="ECO:0000256" key="4">
    <source>
        <dbReference type="PROSITE-ProRule" id="PRU00169"/>
    </source>
</evidence>
<dbReference type="EC" id="2.7.13.3" evidence="2"/>
<protein>
    <recommendedName>
        <fullName evidence="2">histidine kinase</fullName>
        <ecNumber evidence="2">2.7.13.3</ecNumber>
    </recommendedName>
</protein>